<feature type="compositionally biased region" description="Polar residues" evidence="6">
    <location>
        <begin position="539"/>
        <end position="558"/>
    </location>
</feature>
<feature type="domain" description="WRC" evidence="8">
    <location>
        <begin position="218"/>
        <end position="262"/>
    </location>
</feature>
<dbReference type="SMART" id="SM00951">
    <property type="entry name" value="QLQ"/>
    <property type="match status" value="1"/>
</dbReference>
<feature type="compositionally biased region" description="Low complexity" evidence="6">
    <location>
        <begin position="264"/>
        <end position="298"/>
    </location>
</feature>
<comment type="subcellular location">
    <subcellularLocation>
        <location evidence="1 4 5">Nucleus</location>
    </subcellularLocation>
</comment>
<dbReference type="GO" id="GO:0005524">
    <property type="term" value="F:ATP binding"/>
    <property type="evidence" value="ECO:0007669"/>
    <property type="project" value="UniProtKB-UniRule"/>
</dbReference>
<feature type="short sequence motif" description="Bipartite nuclear localization signal" evidence="4">
    <location>
        <begin position="251"/>
        <end position="258"/>
    </location>
</feature>
<organism evidence="9 10">
    <name type="scientific">Carpinus fangiana</name>
    <dbReference type="NCBI Taxonomy" id="176857"/>
    <lineage>
        <taxon>Eukaryota</taxon>
        <taxon>Viridiplantae</taxon>
        <taxon>Streptophyta</taxon>
        <taxon>Embryophyta</taxon>
        <taxon>Tracheophyta</taxon>
        <taxon>Spermatophyta</taxon>
        <taxon>Magnoliopsida</taxon>
        <taxon>eudicotyledons</taxon>
        <taxon>Gunneridae</taxon>
        <taxon>Pentapetalae</taxon>
        <taxon>rosids</taxon>
        <taxon>fabids</taxon>
        <taxon>Fagales</taxon>
        <taxon>Betulaceae</taxon>
        <taxon>Carpinus</taxon>
    </lineage>
</organism>
<dbReference type="InterPro" id="IPR014978">
    <property type="entry name" value="Gln-Leu-Gln_QLQ"/>
</dbReference>
<evidence type="ECO:0000256" key="2">
    <source>
        <dbReference type="ARBA" id="ARBA00008122"/>
    </source>
</evidence>
<dbReference type="Pfam" id="PF08879">
    <property type="entry name" value="WRC"/>
    <property type="match status" value="1"/>
</dbReference>
<gene>
    <name evidence="9" type="ORF">FH972_013736</name>
</gene>
<dbReference type="InterPro" id="IPR031137">
    <property type="entry name" value="GRF"/>
</dbReference>
<evidence type="ECO:0000256" key="6">
    <source>
        <dbReference type="SAM" id="MobiDB-lite"/>
    </source>
</evidence>
<evidence type="ECO:0000259" key="7">
    <source>
        <dbReference type="PROSITE" id="PS51666"/>
    </source>
</evidence>
<feature type="region of interest" description="Disordered" evidence="6">
    <location>
        <begin position="399"/>
        <end position="418"/>
    </location>
</feature>
<dbReference type="AlphaFoldDB" id="A0A5N6RAT3"/>
<dbReference type="PROSITE" id="PS51667">
    <property type="entry name" value="WRC"/>
    <property type="match status" value="1"/>
</dbReference>
<keyword evidence="5" id="KW-0804">Transcription</keyword>
<dbReference type="EMBL" id="CM017325">
    <property type="protein sequence ID" value="KAE8057014.1"/>
    <property type="molecule type" value="Genomic_DNA"/>
</dbReference>
<feature type="short sequence motif" description="Bipartite nuclear localization signal" evidence="4">
    <location>
        <begin position="223"/>
        <end position="233"/>
    </location>
</feature>
<keyword evidence="10" id="KW-1185">Reference proteome</keyword>
<dbReference type="InterPro" id="IPR014977">
    <property type="entry name" value="WRC_dom"/>
</dbReference>
<feature type="compositionally biased region" description="Low complexity" evidence="6">
    <location>
        <begin position="399"/>
        <end position="411"/>
    </location>
</feature>
<dbReference type="GO" id="GO:0006351">
    <property type="term" value="P:DNA-templated transcription"/>
    <property type="evidence" value="ECO:0007669"/>
    <property type="project" value="UniProtKB-UniRule"/>
</dbReference>
<feature type="region of interest" description="Disordered" evidence="6">
    <location>
        <begin position="539"/>
        <end position="576"/>
    </location>
</feature>
<dbReference type="Pfam" id="PF08880">
    <property type="entry name" value="QLQ"/>
    <property type="match status" value="1"/>
</dbReference>
<name>A0A5N6RAT3_9ROSI</name>
<dbReference type="PANTHER" id="PTHR31602:SF51">
    <property type="entry name" value="GROWTH-REGULATING FACTOR"/>
    <property type="match status" value="1"/>
</dbReference>
<dbReference type="PROSITE" id="PS51666">
    <property type="entry name" value="QLQ"/>
    <property type="match status" value="1"/>
</dbReference>
<evidence type="ECO:0000256" key="1">
    <source>
        <dbReference type="ARBA" id="ARBA00004123"/>
    </source>
</evidence>
<evidence type="ECO:0000259" key="8">
    <source>
        <dbReference type="PROSITE" id="PS51667"/>
    </source>
</evidence>
<reference evidence="9 10" key="1">
    <citation type="submission" date="2019-06" db="EMBL/GenBank/DDBJ databases">
        <title>A chromosomal-level reference genome of Carpinus fangiana (Coryloideae, Betulaceae).</title>
        <authorList>
            <person name="Yang X."/>
            <person name="Wang Z."/>
            <person name="Zhang L."/>
            <person name="Hao G."/>
            <person name="Liu J."/>
            <person name="Yang Y."/>
        </authorList>
    </citation>
    <scope>NUCLEOTIDE SEQUENCE [LARGE SCALE GENOMIC DNA]</scope>
    <source>
        <strain evidence="9">Cfa_2016G</strain>
        <tissue evidence="9">Leaf</tissue>
    </source>
</reference>
<dbReference type="GO" id="GO:0006355">
    <property type="term" value="P:regulation of DNA-templated transcription"/>
    <property type="evidence" value="ECO:0007669"/>
    <property type="project" value="InterPro"/>
</dbReference>
<feature type="domain" description="QLQ" evidence="7">
    <location>
        <begin position="150"/>
        <end position="185"/>
    </location>
</feature>
<keyword evidence="5" id="KW-0805">Transcription regulation</keyword>
<feature type="region of interest" description="Disordered" evidence="6">
    <location>
        <begin position="250"/>
        <end position="301"/>
    </location>
</feature>
<comment type="similarity">
    <text evidence="2 5">Belongs to the GRF family.</text>
</comment>
<feature type="compositionally biased region" description="Low complexity" evidence="6">
    <location>
        <begin position="559"/>
        <end position="568"/>
    </location>
</feature>
<keyword evidence="5" id="KW-0010">Activator</keyword>
<dbReference type="GO" id="GO:0005634">
    <property type="term" value="C:nucleus"/>
    <property type="evidence" value="ECO:0007669"/>
    <property type="project" value="UniProtKB-SubCell"/>
</dbReference>
<dbReference type="PANTHER" id="PTHR31602">
    <property type="entry name" value="GROWTH-REGULATING FACTOR 5"/>
    <property type="match status" value="1"/>
</dbReference>
<evidence type="ECO:0000256" key="5">
    <source>
        <dbReference type="RuleBase" id="RU367127"/>
    </source>
</evidence>
<accession>A0A5N6RAT3</accession>
<evidence type="ECO:0000256" key="4">
    <source>
        <dbReference type="PROSITE-ProRule" id="PRU01002"/>
    </source>
</evidence>
<evidence type="ECO:0000313" key="10">
    <source>
        <dbReference type="Proteomes" id="UP000327013"/>
    </source>
</evidence>
<evidence type="ECO:0000313" key="9">
    <source>
        <dbReference type="EMBL" id="KAE8057014.1"/>
    </source>
</evidence>
<sequence>MDFGVGSLDGLMGSDTGFSSLASDPETKQKWYGAGFLKQERSAATFEDDWRSSKLAKTDDFSASKAMLLQQRNALLRSNCTLFSDVHQQQQMLSFSSPKSEPLLVEKTSQNASLPYFQHALSAYTRNTGYSSGSLNGASMHGVLAGARGPFTPSQWMELEHQALIYKYINANMPVPSNLLIPIRKALDYAGFSSFPGSLLRPNTLGWGSFHLGFSNNDPEPGRCRRTDGKKWRCSRDAVADQKYCERHMNRGRHRSRKPVEGQTGHAITGTTTTTNNASTSSKLMPIASSPSGSVVVAPGGGRSSATNSLAAAHQQLKNLQPGASNPSAGTTISRILMNKENGSETMQDTPSLSMLCPSIDHKPKENSFMIQKQQNSYEESSRNVFGLVTSDSLLNPSHQSSSLLNCSSQELSDRGTESQRSLRHFIDDWPKTQSDRSTVSWPELDVQSDRTQLSISIPMASSDFISSTSSPTNEKVALSPLRLTILNEPNQKQANWIPISWETSMGGPLGEVLHHSNNSVGDCKNSSALNLMTGGSWDNSPPIGSSPTGVLQRTTFGSLSNSSAGSSPRADNHRTLEGASQCNDLLGSNLVNSSSLPAL</sequence>
<evidence type="ECO:0000256" key="3">
    <source>
        <dbReference type="ARBA" id="ARBA00023242"/>
    </source>
</evidence>
<comment type="domain">
    <text evidence="5">The QLQ domain and WRC domain may be involved in protein-protein interaction and DNA-binding, respectively.</text>
</comment>
<keyword evidence="3 4" id="KW-0539">Nucleus</keyword>
<dbReference type="Proteomes" id="UP000327013">
    <property type="component" value="Chromosome 5"/>
</dbReference>
<protein>
    <recommendedName>
        <fullName evidence="5">Growth-regulating factor</fullName>
    </recommendedName>
</protein>
<dbReference type="GO" id="GO:0099402">
    <property type="term" value="P:plant organ development"/>
    <property type="evidence" value="ECO:0007669"/>
    <property type="project" value="UniProtKB-ARBA"/>
</dbReference>
<proteinExistence type="inferred from homology"/>
<comment type="function">
    <text evidence="5">Transcription activator.</text>
</comment>
<dbReference type="OrthoDB" id="1927209at2759"/>